<name>A0A427XX69_9TREE</name>
<dbReference type="InterPro" id="IPR036280">
    <property type="entry name" value="Multihaem_cyt_sf"/>
</dbReference>
<evidence type="ECO:0000313" key="3">
    <source>
        <dbReference type="Proteomes" id="UP000279236"/>
    </source>
</evidence>
<dbReference type="GeneID" id="39591715"/>
<dbReference type="RefSeq" id="XP_028477438.1">
    <property type="nucleotide sequence ID" value="XM_028622546.1"/>
</dbReference>
<dbReference type="Proteomes" id="UP000279236">
    <property type="component" value="Unassembled WGS sequence"/>
</dbReference>
<sequence>MDHLHSSLTAMQVPSTLSNHSPRAPDKRQRHAKQTATLVNDLALVQLDIERAEVEKTAVPPPMGSAPSQRPTFPLVRLPSHTHSPSSPPATFAPFKKFLPAVFDTEVLTSITSRLQQQLEAAASEEHPVAATKPKAAEQTIHLDERYTKVTGAQRKNHEAMLCTIADLPRRFELELAAVEVEQPTVDDLVLPARWCDATESYVAGAKYSVYSGLPLRERLNGWFRGWLAPLVAADDKVDADSPELRFYQRYANIVERVVQMQRLPDQRDKLPMEIQVLTRDSFKVNGKVVNGHIDGNVQATTWIFNWFKGQGLDEVARLRILAKHLHRAGRSTDAIAGILNRLAPLHAASHNGTCSAHLRQQWVDELAWYRAFVDGLPEGDDFLWSAPLPEPDIARLIQRYNAPKAEWMNWEPMCSHGCRSLTSWSAGGRSKSGLCGSGGCDGETEEETDTTRRRPEGPPLTRNKGGVPTFVFSDQTDTRTILELLARCIQRAEDDCDDVFPPPRPRHLREMGAALRLAQECLSQGYFRADGLVGIHGRADGLPFCFAGVPRHPLAPSLASHGRHHELFRSPSSVDELDDLSSFNLDIESWGTNMFRGSTRAGVLEHFIEQTRAGAHALLDKLAHRGVLEPFLLPRYTLGPQLERAWCRNGQSNLELILRNPNFVDELEFRRDAYIADHPVCQDDDSAEARRAERMSRRIELLRVVSRDADKISARYLQKASTSKPGPEAARPFPHVRVSTVQELLATGELRADHPAVADLAGYIRELPNYRQYIYRECGGTGGPSKFSGADADGQRSCWTCIERARIDERRALVDHWCEMCPEGEKEKATRSHDGAEVCDECYHSLNAFWCPDCQTGQWFREAGANGYTGQAKRCARCNKVPMLLGSNCCVCGRDPDDGPFVRRHQRCFNCYRRDTRQGLLLVLSMTKARFCGECGDQVAAGKFKRGMCESCYNRDRTSRIHPGDMRDRTCRKCHKVKSRFVWDWGLCGQCYHFRYMNNLLLEPLVPDPLPQDAPPEDPSVEHCRVCRVPRPEKLRGSGDSTAWYVRWQMCRRCYQASRKTGAIDEMKLADGVKSPELVPSDADDSFDANDEFFVLEAELAREVRHV</sequence>
<protein>
    <submittedName>
        <fullName evidence="2">Uncharacterized protein</fullName>
    </submittedName>
</protein>
<evidence type="ECO:0000256" key="1">
    <source>
        <dbReference type="SAM" id="MobiDB-lite"/>
    </source>
</evidence>
<keyword evidence="3" id="KW-1185">Reference proteome</keyword>
<dbReference type="AlphaFoldDB" id="A0A427XX69"/>
<evidence type="ECO:0000313" key="2">
    <source>
        <dbReference type="EMBL" id="RSH83486.1"/>
    </source>
</evidence>
<proteinExistence type="predicted"/>
<accession>A0A427XX69</accession>
<feature type="region of interest" description="Disordered" evidence="1">
    <location>
        <begin position="431"/>
        <end position="470"/>
    </location>
</feature>
<organism evidence="2 3">
    <name type="scientific">Apiotrichum porosum</name>
    <dbReference type="NCBI Taxonomy" id="105984"/>
    <lineage>
        <taxon>Eukaryota</taxon>
        <taxon>Fungi</taxon>
        <taxon>Dikarya</taxon>
        <taxon>Basidiomycota</taxon>
        <taxon>Agaricomycotina</taxon>
        <taxon>Tremellomycetes</taxon>
        <taxon>Trichosporonales</taxon>
        <taxon>Trichosporonaceae</taxon>
        <taxon>Apiotrichum</taxon>
    </lineage>
</organism>
<reference evidence="2 3" key="1">
    <citation type="submission" date="2018-11" db="EMBL/GenBank/DDBJ databases">
        <title>Genome sequence of Apiotrichum porosum DSM 27194.</title>
        <authorList>
            <person name="Aliyu H."/>
            <person name="Gorte O."/>
            <person name="Ochsenreither K."/>
        </authorList>
    </citation>
    <scope>NUCLEOTIDE SEQUENCE [LARGE SCALE GENOMIC DNA]</scope>
    <source>
        <strain evidence="2 3">DSM 27194</strain>
    </source>
</reference>
<feature type="compositionally biased region" description="Polar residues" evidence="1">
    <location>
        <begin position="1"/>
        <end position="21"/>
    </location>
</feature>
<dbReference type="EMBL" id="RSCE01000004">
    <property type="protein sequence ID" value="RSH83486.1"/>
    <property type="molecule type" value="Genomic_DNA"/>
</dbReference>
<feature type="region of interest" description="Disordered" evidence="1">
    <location>
        <begin position="1"/>
        <end position="33"/>
    </location>
</feature>
<gene>
    <name evidence="2" type="ORF">EHS24_007172</name>
</gene>
<dbReference type="SUPFAM" id="SSF48695">
    <property type="entry name" value="Multiheme cytochromes"/>
    <property type="match status" value="1"/>
</dbReference>
<comment type="caution">
    <text evidence="2">The sequence shown here is derived from an EMBL/GenBank/DDBJ whole genome shotgun (WGS) entry which is preliminary data.</text>
</comment>